<dbReference type="EMBL" id="KV907495">
    <property type="protein sequence ID" value="OOF99120.1"/>
    <property type="molecule type" value="Genomic_DNA"/>
</dbReference>
<dbReference type="OMA" id="TRVVHHA"/>
<dbReference type="VEuPathDB" id="FungiDB:ASPCADRAFT_127686"/>
<gene>
    <name evidence="4" type="ORF">ASPCADRAFT_127686</name>
</gene>
<dbReference type="InterPro" id="IPR002654">
    <property type="entry name" value="Glyco_trans_25"/>
</dbReference>
<keyword evidence="2" id="KW-0328">Glycosyltransferase</keyword>
<evidence type="ECO:0000256" key="1">
    <source>
        <dbReference type="ARBA" id="ARBA00006721"/>
    </source>
</evidence>
<sequence length="392" mass="43082">MIMILNTILQKRSVRRLLYASGVIAILLLLWPLPYARTTAVPQKSESPRDHLHTIRNGTLGVQKIFAINLPSRLDKRDNLVLGSSISDICIDWIDGVTPEDLNPKSYPHNWNRDHKPTEYAARRAHMNGMQRIVSEKLGSAIIMEDDVDWDVTIKTQLQSFALAVRALQGADQKVTASPYGDDWDILWLGHCGLQCRTDVPFFLSQNDPTVLPPHHFLPYWRDPPPIEVPKHSRLVCAVGDSVCSIVYAVSFRGARKILSALSVSPGDLAQKIDIGAQFDVSLGRMCGSGYLQCFAAFPSLTGGYQAAGPSSKASDIHDENEDIHPASSHGVMYSTMLNINRILSGEDTVVANWEDAAIPSVNPANISMVGGDMHMLGGEEEGMYTLATVNP</sequence>
<dbReference type="PANTHER" id="PTHR10730:SF53">
    <property type="entry name" value="GLYCOSYLTRANSFERASE 25 FAMILY MEMBER"/>
    <property type="match status" value="1"/>
</dbReference>
<dbReference type="PANTHER" id="PTHR10730">
    <property type="entry name" value="PROCOLLAGEN-LYSINE,2-OXOGLUTARATE 5-DIOXYGENASE/GLYCOSYLTRANSFERASE 25 FAMILY MEMBER"/>
    <property type="match status" value="1"/>
</dbReference>
<evidence type="ECO:0000256" key="3">
    <source>
        <dbReference type="ARBA" id="ARBA00022679"/>
    </source>
</evidence>
<dbReference type="CDD" id="cd06532">
    <property type="entry name" value="Glyco_transf_25"/>
    <property type="match status" value="1"/>
</dbReference>
<organism evidence="4 5">
    <name type="scientific">Aspergillus carbonarius (strain ITEM 5010)</name>
    <dbReference type="NCBI Taxonomy" id="602072"/>
    <lineage>
        <taxon>Eukaryota</taxon>
        <taxon>Fungi</taxon>
        <taxon>Dikarya</taxon>
        <taxon>Ascomycota</taxon>
        <taxon>Pezizomycotina</taxon>
        <taxon>Eurotiomycetes</taxon>
        <taxon>Eurotiomycetidae</taxon>
        <taxon>Eurotiales</taxon>
        <taxon>Aspergillaceae</taxon>
        <taxon>Aspergillus</taxon>
        <taxon>Aspergillus subgen. Circumdati</taxon>
    </lineage>
</organism>
<reference evidence="5" key="1">
    <citation type="journal article" date="2017" name="Genome Biol.">
        <title>Comparative genomics reveals high biological diversity and specific adaptations in the industrially and medically important fungal genus Aspergillus.</title>
        <authorList>
            <person name="de Vries R.P."/>
            <person name="Riley R."/>
            <person name="Wiebenga A."/>
            <person name="Aguilar-Osorio G."/>
            <person name="Amillis S."/>
            <person name="Uchima C.A."/>
            <person name="Anderluh G."/>
            <person name="Asadollahi M."/>
            <person name="Askin M."/>
            <person name="Barry K."/>
            <person name="Battaglia E."/>
            <person name="Bayram O."/>
            <person name="Benocci T."/>
            <person name="Braus-Stromeyer S.A."/>
            <person name="Caldana C."/>
            <person name="Canovas D."/>
            <person name="Cerqueira G.C."/>
            <person name="Chen F."/>
            <person name="Chen W."/>
            <person name="Choi C."/>
            <person name="Clum A."/>
            <person name="Dos Santos R.A."/>
            <person name="Damasio A.R."/>
            <person name="Diallinas G."/>
            <person name="Emri T."/>
            <person name="Fekete E."/>
            <person name="Flipphi M."/>
            <person name="Freyberg S."/>
            <person name="Gallo A."/>
            <person name="Gournas C."/>
            <person name="Habgood R."/>
            <person name="Hainaut M."/>
            <person name="Harispe M.L."/>
            <person name="Henrissat B."/>
            <person name="Hilden K.S."/>
            <person name="Hope R."/>
            <person name="Hossain A."/>
            <person name="Karabika E."/>
            <person name="Karaffa L."/>
            <person name="Karanyi Z."/>
            <person name="Krasevec N."/>
            <person name="Kuo A."/>
            <person name="Kusch H."/>
            <person name="LaButti K."/>
            <person name="Lagendijk E.L."/>
            <person name="Lapidus A."/>
            <person name="Levasseur A."/>
            <person name="Lindquist E."/>
            <person name="Lipzen A."/>
            <person name="Logrieco A.F."/>
            <person name="MacCabe A."/>
            <person name="Maekelae M.R."/>
            <person name="Malavazi I."/>
            <person name="Melin P."/>
            <person name="Meyer V."/>
            <person name="Mielnichuk N."/>
            <person name="Miskei M."/>
            <person name="Molnar A.P."/>
            <person name="Mule G."/>
            <person name="Ngan C.Y."/>
            <person name="Orejas M."/>
            <person name="Orosz E."/>
            <person name="Ouedraogo J.P."/>
            <person name="Overkamp K.M."/>
            <person name="Park H.-S."/>
            <person name="Perrone G."/>
            <person name="Piumi F."/>
            <person name="Punt P.J."/>
            <person name="Ram A.F."/>
            <person name="Ramon A."/>
            <person name="Rauscher S."/>
            <person name="Record E."/>
            <person name="Riano-Pachon D.M."/>
            <person name="Robert V."/>
            <person name="Roehrig J."/>
            <person name="Ruller R."/>
            <person name="Salamov A."/>
            <person name="Salih N.S."/>
            <person name="Samson R.A."/>
            <person name="Sandor E."/>
            <person name="Sanguinetti M."/>
            <person name="Schuetze T."/>
            <person name="Sepcic K."/>
            <person name="Shelest E."/>
            <person name="Sherlock G."/>
            <person name="Sophianopoulou V."/>
            <person name="Squina F.M."/>
            <person name="Sun H."/>
            <person name="Susca A."/>
            <person name="Todd R.B."/>
            <person name="Tsang A."/>
            <person name="Unkles S.E."/>
            <person name="van de Wiele N."/>
            <person name="van Rossen-Uffink D."/>
            <person name="Oliveira J.V."/>
            <person name="Vesth T.C."/>
            <person name="Visser J."/>
            <person name="Yu J.-H."/>
            <person name="Zhou M."/>
            <person name="Andersen M.R."/>
            <person name="Archer D.B."/>
            <person name="Baker S.E."/>
            <person name="Benoit I."/>
            <person name="Brakhage A.A."/>
            <person name="Braus G.H."/>
            <person name="Fischer R."/>
            <person name="Frisvad J.C."/>
            <person name="Goldman G.H."/>
            <person name="Houbraken J."/>
            <person name="Oakley B."/>
            <person name="Pocsi I."/>
            <person name="Scazzocchio C."/>
            <person name="Seiboth B."/>
            <person name="vanKuyk P.A."/>
            <person name="Wortman J."/>
            <person name="Dyer P.S."/>
            <person name="Grigoriev I.V."/>
        </authorList>
    </citation>
    <scope>NUCLEOTIDE SEQUENCE [LARGE SCALE GENOMIC DNA]</scope>
    <source>
        <strain evidence="5">ITEM 5010</strain>
    </source>
</reference>
<dbReference type="OrthoDB" id="47375at2759"/>
<dbReference type="AlphaFoldDB" id="A0A1R3RXD4"/>
<name>A0A1R3RXD4_ASPC5</name>
<accession>A0A1R3RXD4</accession>
<proteinExistence type="inferred from homology"/>
<evidence type="ECO:0000256" key="2">
    <source>
        <dbReference type="ARBA" id="ARBA00022676"/>
    </source>
</evidence>
<dbReference type="Proteomes" id="UP000188318">
    <property type="component" value="Unassembled WGS sequence"/>
</dbReference>
<protein>
    <submittedName>
        <fullName evidence="4">Glycosyltransferase family 25 protein</fullName>
    </submittedName>
</protein>
<keyword evidence="5" id="KW-1185">Reference proteome</keyword>
<dbReference type="InterPro" id="IPR050757">
    <property type="entry name" value="Collagen_mod_GT25"/>
</dbReference>
<evidence type="ECO:0000313" key="5">
    <source>
        <dbReference type="Proteomes" id="UP000188318"/>
    </source>
</evidence>
<evidence type="ECO:0000313" key="4">
    <source>
        <dbReference type="EMBL" id="OOF99120.1"/>
    </source>
</evidence>
<comment type="similarity">
    <text evidence="1">Belongs to the glycosyltransferase 25 family.</text>
</comment>
<dbReference type="GO" id="GO:0016740">
    <property type="term" value="F:transferase activity"/>
    <property type="evidence" value="ECO:0007669"/>
    <property type="project" value="UniProtKB-KW"/>
</dbReference>
<keyword evidence="3 4" id="KW-0808">Transferase</keyword>